<dbReference type="Proteomes" id="UP000009168">
    <property type="component" value="Unassembled WGS sequence"/>
</dbReference>
<dbReference type="InParanoid" id="W7X4Z9"/>
<proteinExistence type="predicted"/>
<dbReference type="GeneID" id="24438547"/>
<keyword evidence="2" id="KW-1185">Reference proteome</keyword>
<sequence length="185" mass="22607">MCMDNLQQRIFLKQMKVKLISCFQVTLQYSQIVIAEFLPKQSEFHQVHHFRLLFQVKMVQKAIQIYFFFYHRRVINLNQYNVCLKAQKEIGFAQKPFQISQFKVFQVNLPNQEVSFNIYQKLLPMKYLYEKLLCSCLKANLYLFVIFQLMKKTHFYNKRYQDEEVCPSNIYHKLFKHQNKLFFQA</sequence>
<dbReference type="AlphaFoldDB" id="W7X4Z9"/>
<dbReference type="EMBL" id="GG662523">
    <property type="protein sequence ID" value="EWS72492.1"/>
    <property type="molecule type" value="Genomic_DNA"/>
</dbReference>
<name>W7X4Z9_TETTS</name>
<organism evidence="1 2">
    <name type="scientific">Tetrahymena thermophila (strain SB210)</name>
    <dbReference type="NCBI Taxonomy" id="312017"/>
    <lineage>
        <taxon>Eukaryota</taxon>
        <taxon>Sar</taxon>
        <taxon>Alveolata</taxon>
        <taxon>Ciliophora</taxon>
        <taxon>Intramacronucleata</taxon>
        <taxon>Oligohymenophorea</taxon>
        <taxon>Hymenostomatida</taxon>
        <taxon>Tetrahymenina</taxon>
        <taxon>Tetrahymenidae</taxon>
        <taxon>Tetrahymena</taxon>
    </lineage>
</organism>
<gene>
    <name evidence="1" type="ORF">TTHERM_000348108</name>
</gene>
<dbReference type="RefSeq" id="XP_012654989.1">
    <property type="nucleotide sequence ID" value="XM_012799535.1"/>
</dbReference>
<evidence type="ECO:0000313" key="2">
    <source>
        <dbReference type="Proteomes" id="UP000009168"/>
    </source>
</evidence>
<evidence type="ECO:0000313" key="1">
    <source>
        <dbReference type="EMBL" id="EWS72492.1"/>
    </source>
</evidence>
<protein>
    <submittedName>
        <fullName evidence="1">Uncharacterized protein</fullName>
    </submittedName>
</protein>
<accession>W7X4Z9</accession>
<reference evidence="2" key="1">
    <citation type="journal article" date="2006" name="PLoS Biol.">
        <title>Macronuclear genome sequence of the ciliate Tetrahymena thermophila, a model eukaryote.</title>
        <authorList>
            <person name="Eisen J.A."/>
            <person name="Coyne R.S."/>
            <person name="Wu M."/>
            <person name="Wu D."/>
            <person name="Thiagarajan M."/>
            <person name="Wortman J.R."/>
            <person name="Badger J.H."/>
            <person name="Ren Q."/>
            <person name="Amedeo P."/>
            <person name="Jones K.M."/>
            <person name="Tallon L.J."/>
            <person name="Delcher A.L."/>
            <person name="Salzberg S.L."/>
            <person name="Silva J.C."/>
            <person name="Haas B.J."/>
            <person name="Majoros W.H."/>
            <person name="Farzad M."/>
            <person name="Carlton J.M."/>
            <person name="Smith R.K. Jr."/>
            <person name="Garg J."/>
            <person name="Pearlman R.E."/>
            <person name="Karrer K.M."/>
            <person name="Sun L."/>
            <person name="Manning G."/>
            <person name="Elde N.C."/>
            <person name="Turkewitz A.P."/>
            <person name="Asai D.J."/>
            <person name="Wilkes D.E."/>
            <person name="Wang Y."/>
            <person name="Cai H."/>
            <person name="Collins K."/>
            <person name="Stewart B.A."/>
            <person name="Lee S.R."/>
            <person name="Wilamowska K."/>
            <person name="Weinberg Z."/>
            <person name="Ruzzo W.L."/>
            <person name="Wloga D."/>
            <person name="Gaertig J."/>
            <person name="Frankel J."/>
            <person name="Tsao C.-C."/>
            <person name="Gorovsky M.A."/>
            <person name="Keeling P.J."/>
            <person name="Waller R.F."/>
            <person name="Patron N.J."/>
            <person name="Cherry J.M."/>
            <person name="Stover N.A."/>
            <person name="Krieger C.J."/>
            <person name="del Toro C."/>
            <person name="Ryder H.F."/>
            <person name="Williamson S.C."/>
            <person name="Barbeau R.A."/>
            <person name="Hamilton E.P."/>
            <person name="Orias E."/>
        </authorList>
    </citation>
    <scope>NUCLEOTIDE SEQUENCE [LARGE SCALE GENOMIC DNA]</scope>
    <source>
        <strain evidence="2">SB210</strain>
    </source>
</reference>
<dbReference type="KEGG" id="tet:TTHERM_000348108"/>